<sequence>MNFDMALLILCWQTACLSHNHENEQLLPGATSATEAESAELDKIHDEVTPNASWDEFNDLYASYKSASERTKACVKALQSQSRDSKVLVINCMVRIANASHEDYNRTNISPEEYEFIKNVREQLGLN</sequence>
<dbReference type="EMBL" id="UHJL01000001">
    <property type="protein sequence ID" value="SUQ19842.1"/>
    <property type="molecule type" value="Genomic_DNA"/>
</dbReference>
<protein>
    <submittedName>
        <fullName evidence="1">Uncharacterized protein</fullName>
    </submittedName>
</protein>
<accession>A0A380RY87</accession>
<dbReference type="RefSeq" id="WP_109572362.1">
    <property type="nucleotide sequence ID" value="NZ_UHJL01000001.1"/>
</dbReference>
<reference evidence="1 2" key="1">
    <citation type="submission" date="2017-08" db="EMBL/GenBank/DDBJ databases">
        <authorList>
            <person name="de Groot N.N."/>
        </authorList>
    </citation>
    <scope>NUCLEOTIDE SEQUENCE [LARGE SCALE GENOMIC DNA]</scope>
    <source>
        <strain evidence="1 2">HM2</strain>
    </source>
</reference>
<evidence type="ECO:0000313" key="1">
    <source>
        <dbReference type="EMBL" id="SUQ19842.1"/>
    </source>
</evidence>
<organism evidence="1 2">
    <name type="scientific">Fibrobacter succinogenes</name>
    <name type="common">Bacteroides succinogenes</name>
    <dbReference type="NCBI Taxonomy" id="833"/>
    <lineage>
        <taxon>Bacteria</taxon>
        <taxon>Pseudomonadati</taxon>
        <taxon>Fibrobacterota</taxon>
        <taxon>Fibrobacteria</taxon>
        <taxon>Fibrobacterales</taxon>
        <taxon>Fibrobacteraceae</taxon>
        <taxon>Fibrobacter</taxon>
    </lineage>
</organism>
<dbReference type="AlphaFoldDB" id="A0A380RY87"/>
<dbReference type="Proteomes" id="UP000255423">
    <property type="component" value="Unassembled WGS sequence"/>
</dbReference>
<evidence type="ECO:0000313" key="2">
    <source>
        <dbReference type="Proteomes" id="UP000255423"/>
    </source>
</evidence>
<proteinExistence type="predicted"/>
<name>A0A380RY87_FIBSU</name>
<gene>
    <name evidence="1" type="ORF">SAMN05661053_1086</name>
</gene>